<dbReference type="EMBL" id="MLJW01001614">
    <property type="protein sequence ID" value="OIQ77442.1"/>
    <property type="molecule type" value="Genomic_DNA"/>
</dbReference>
<dbReference type="SUPFAM" id="SSF54862">
    <property type="entry name" value="4Fe-4S ferredoxins"/>
    <property type="match status" value="1"/>
</dbReference>
<evidence type="ECO:0000313" key="1">
    <source>
        <dbReference type="EMBL" id="OIQ77442.1"/>
    </source>
</evidence>
<name>A0A1J5Q2A5_9ZZZZ</name>
<protein>
    <recommendedName>
        <fullName evidence="2">Ferredoxin</fullName>
    </recommendedName>
</protein>
<reference evidence="1" key="1">
    <citation type="submission" date="2016-10" db="EMBL/GenBank/DDBJ databases">
        <title>Sequence of Gallionella enrichment culture.</title>
        <authorList>
            <person name="Poehlein A."/>
            <person name="Muehling M."/>
            <person name="Daniel R."/>
        </authorList>
    </citation>
    <scope>NUCLEOTIDE SEQUENCE</scope>
</reference>
<organism evidence="1">
    <name type="scientific">mine drainage metagenome</name>
    <dbReference type="NCBI Taxonomy" id="410659"/>
    <lineage>
        <taxon>unclassified sequences</taxon>
        <taxon>metagenomes</taxon>
        <taxon>ecological metagenomes</taxon>
    </lineage>
</organism>
<comment type="caution">
    <text evidence="1">The sequence shown here is derived from an EMBL/GenBank/DDBJ whole genome shotgun (WGS) entry which is preliminary data.</text>
</comment>
<dbReference type="AlphaFoldDB" id="A0A1J5Q2A5"/>
<sequence>MKKHGTTSRLRIDAAACDGIGVCAHLASEVLELDRWGFPIITVRDLSRGELSAATRAVRACPRKALWIETSEVPSVVQRAPGVTTPS</sequence>
<dbReference type="Gene3D" id="3.30.70.20">
    <property type="match status" value="1"/>
</dbReference>
<accession>A0A1J5Q2A5</accession>
<dbReference type="Pfam" id="PF13459">
    <property type="entry name" value="Fer4_15"/>
    <property type="match status" value="1"/>
</dbReference>
<gene>
    <name evidence="1" type="ORF">GALL_408610</name>
</gene>
<evidence type="ECO:0008006" key="2">
    <source>
        <dbReference type="Google" id="ProtNLM"/>
    </source>
</evidence>
<proteinExistence type="predicted"/>